<dbReference type="RefSeq" id="WP_092526004.1">
    <property type="nucleotide sequence ID" value="NZ_FOWW01000001.1"/>
</dbReference>
<dbReference type="InterPro" id="IPR003399">
    <property type="entry name" value="Mce/MlaD"/>
</dbReference>
<feature type="domain" description="Mammalian cell entry C-terminal" evidence="2">
    <location>
        <begin position="123"/>
        <end position="301"/>
    </location>
</feature>
<evidence type="ECO:0000259" key="1">
    <source>
        <dbReference type="Pfam" id="PF02470"/>
    </source>
</evidence>
<gene>
    <name evidence="3" type="ORF">SAMN05421810_10114</name>
</gene>
<feature type="domain" description="Mce/MlaD" evidence="1">
    <location>
        <begin position="39"/>
        <end position="112"/>
    </location>
</feature>
<dbReference type="Pfam" id="PF02470">
    <property type="entry name" value="MlaD"/>
    <property type="match status" value="1"/>
</dbReference>
<dbReference type="PANTHER" id="PTHR33371">
    <property type="entry name" value="INTERMEMBRANE PHOSPHOLIPID TRANSPORT SYSTEM BINDING PROTEIN MLAD-RELATED"/>
    <property type="match status" value="1"/>
</dbReference>
<dbReference type="InterPro" id="IPR024516">
    <property type="entry name" value="Mce_C"/>
</dbReference>
<sequence length="328" mass="35810">MTSFRERNPFTIGVVGTVALAAVLTATFQYEELPIVGSGTTYRAEFGEAAGLQRDDEVRIAGMKVGEVTDVALAEDHVVVSFRVKDAWLGDRTSAEIKLKTLLGRKFLALRPHGQSTQDPNVPIPRERTVTPYDVTEAFSGLADTVGAIDTDQLAESFRVLSDTFAGAPEHVRTALDGLSALSTTIASRDAELAELLANTRAVSATLAGSSDEFERLIDDGNLLLAELDHRRESISALLTGTRRLAEQLSGLVADNRERLEPALRQLDTVTDVLRRQHANLQQGLRLAGPYFRQLNNAAGNGRWVDNYLCRLVREDREECTPPRGGTP</sequence>
<reference evidence="4" key="1">
    <citation type="submission" date="2016-10" db="EMBL/GenBank/DDBJ databases">
        <authorList>
            <person name="Varghese N."/>
            <person name="Submissions S."/>
        </authorList>
    </citation>
    <scope>NUCLEOTIDE SEQUENCE [LARGE SCALE GENOMIC DNA]</scope>
    <source>
        <strain evidence="4">CGMCC 4.5579</strain>
    </source>
</reference>
<dbReference type="PANTHER" id="PTHR33371:SF18">
    <property type="entry name" value="MCE-FAMILY PROTEIN MCE3C"/>
    <property type="match status" value="1"/>
</dbReference>
<keyword evidence="4" id="KW-1185">Reference proteome</keyword>
<dbReference type="EMBL" id="FOWW01000001">
    <property type="protein sequence ID" value="SFO80706.1"/>
    <property type="molecule type" value="Genomic_DNA"/>
</dbReference>
<dbReference type="AlphaFoldDB" id="A0A1I5K7X7"/>
<evidence type="ECO:0000313" key="4">
    <source>
        <dbReference type="Proteomes" id="UP000198727"/>
    </source>
</evidence>
<dbReference type="SUPFAM" id="SSF46966">
    <property type="entry name" value="Spectrin repeat"/>
    <property type="match status" value="1"/>
</dbReference>
<name>A0A1I5K7X7_9PSEU</name>
<evidence type="ECO:0000313" key="3">
    <source>
        <dbReference type="EMBL" id="SFO80706.1"/>
    </source>
</evidence>
<dbReference type="InterPro" id="IPR005693">
    <property type="entry name" value="Mce"/>
</dbReference>
<dbReference type="STRING" id="587909.SAMN05421810_10114"/>
<protein>
    <submittedName>
        <fullName evidence="3">Phospholipid/cholesterol/gamma-HCH transport system substrate-binding protein</fullName>
    </submittedName>
</protein>
<dbReference type="InterPro" id="IPR052336">
    <property type="entry name" value="MlaD_Phospholipid_Transporter"/>
</dbReference>
<dbReference type="Pfam" id="PF11887">
    <property type="entry name" value="Mce4_CUP1"/>
    <property type="match status" value="1"/>
</dbReference>
<proteinExistence type="predicted"/>
<dbReference type="Proteomes" id="UP000198727">
    <property type="component" value="Unassembled WGS sequence"/>
</dbReference>
<dbReference type="GO" id="GO:0005576">
    <property type="term" value="C:extracellular region"/>
    <property type="evidence" value="ECO:0007669"/>
    <property type="project" value="TreeGrafter"/>
</dbReference>
<dbReference type="NCBIfam" id="TIGR00996">
    <property type="entry name" value="Mtu_fam_mce"/>
    <property type="match status" value="1"/>
</dbReference>
<accession>A0A1I5K7X7</accession>
<dbReference type="PRINTS" id="PR01782">
    <property type="entry name" value="MCEVIRFACTOR"/>
</dbReference>
<evidence type="ECO:0000259" key="2">
    <source>
        <dbReference type="Pfam" id="PF11887"/>
    </source>
</evidence>
<organism evidence="3 4">
    <name type="scientific">Amycolatopsis arida</name>
    <dbReference type="NCBI Taxonomy" id="587909"/>
    <lineage>
        <taxon>Bacteria</taxon>
        <taxon>Bacillati</taxon>
        <taxon>Actinomycetota</taxon>
        <taxon>Actinomycetes</taxon>
        <taxon>Pseudonocardiales</taxon>
        <taxon>Pseudonocardiaceae</taxon>
        <taxon>Amycolatopsis</taxon>
    </lineage>
</organism>
<dbReference type="OrthoDB" id="5241191at2"/>